<organism evidence="2 3">
    <name type="scientific">Colocasia esculenta</name>
    <name type="common">Wild taro</name>
    <name type="synonym">Arum esculentum</name>
    <dbReference type="NCBI Taxonomy" id="4460"/>
    <lineage>
        <taxon>Eukaryota</taxon>
        <taxon>Viridiplantae</taxon>
        <taxon>Streptophyta</taxon>
        <taxon>Embryophyta</taxon>
        <taxon>Tracheophyta</taxon>
        <taxon>Spermatophyta</taxon>
        <taxon>Magnoliopsida</taxon>
        <taxon>Liliopsida</taxon>
        <taxon>Araceae</taxon>
        <taxon>Aroideae</taxon>
        <taxon>Colocasieae</taxon>
        <taxon>Colocasia</taxon>
    </lineage>
</organism>
<feature type="region of interest" description="Disordered" evidence="1">
    <location>
        <begin position="1"/>
        <end position="101"/>
    </location>
</feature>
<gene>
    <name evidence="2" type="ORF">Taro_007862</name>
</gene>
<evidence type="ECO:0000256" key="1">
    <source>
        <dbReference type="SAM" id="MobiDB-lite"/>
    </source>
</evidence>
<dbReference type="AlphaFoldDB" id="A0A843U1K3"/>
<proteinExistence type="predicted"/>
<evidence type="ECO:0000313" key="2">
    <source>
        <dbReference type="EMBL" id="MQL75494.1"/>
    </source>
</evidence>
<accession>A0A843U1K3</accession>
<evidence type="ECO:0000313" key="3">
    <source>
        <dbReference type="Proteomes" id="UP000652761"/>
    </source>
</evidence>
<name>A0A843U1K3_COLES</name>
<keyword evidence="3" id="KW-1185">Reference proteome</keyword>
<comment type="caution">
    <text evidence="2">The sequence shown here is derived from an EMBL/GenBank/DDBJ whole genome shotgun (WGS) entry which is preliminary data.</text>
</comment>
<reference evidence="2" key="1">
    <citation type="submission" date="2017-07" db="EMBL/GenBank/DDBJ databases">
        <title>Taro Niue Genome Assembly and Annotation.</title>
        <authorList>
            <person name="Atibalentja N."/>
            <person name="Keating K."/>
            <person name="Fields C.J."/>
        </authorList>
    </citation>
    <scope>NUCLEOTIDE SEQUENCE</scope>
    <source>
        <strain evidence="2">Niue_2</strain>
        <tissue evidence="2">Leaf</tissue>
    </source>
</reference>
<sequence>MSHHRHGHLRPPQGRGPTSRTTLDLGHYKRSRNYTLQCHHGRHQGKVYKTSGRGSQEMETTSERDKPSSAKHRAKENRNQRSRAQSGSSAQHTCRDYGTTK</sequence>
<protein>
    <submittedName>
        <fullName evidence="2">Uncharacterized protein</fullName>
    </submittedName>
</protein>
<feature type="compositionally biased region" description="Low complexity" evidence="1">
    <location>
        <begin position="82"/>
        <end position="91"/>
    </location>
</feature>
<dbReference type="EMBL" id="NMUH01000253">
    <property type="protein sequence ID" value="MQL75494.1"/>
    <property type="molecule type" value="Genomic_DNA"/>
</dbReference>
<dbReference type="Proteomes" id="UP000652761">
    <property type="component" value="Unassembled WGS sequence"/>
</dbReference>